<dbReference type="InterPro" id="IPR000160">
    <property type="entry name" value="GGDEF_dom"/>
</dbReference>
<dbReference type="PANTHER" id="PTHR33121:SF76">
    <property type="entry name" value="SIGNALING PROTEIN"/>
    <property type="match status" value="1"/>
</dbReference>
<comment type="caution">
    <text evidence="6">The sequence shown here is derived from an EMBL/GenBank/DDBJ whole genome shotgun (WGS) entry which is preliminary data.</text>
</comment>
<evidence type="ECO:0000259" key="4">
    <source>
        <dbReference type="PROSITE" id="PS50887"/>
    </source>
</evidence>
<dbReference type="SMART" id="SM00267">
    <property type="entry name" value="GGDEF"/>
    <property type="match status" value="1"/>
</dbReference>
<dbReference type="RefSeq" id="WP_007040164.1">
    <property type="nucleotide sequence ID" value="NZ_AFWT01000008.1"/>
</dbReference>
<dbReference type="CDD" id="cd01949">
    <property type="entry name" value="GGDEF"/>
    <property type="match status" value="1"/>
</dbReference>
<evidence type="ECO:0000259" key="3">
    <source>
        <dbReference type="PROSITE" id="PS50883"/>
    </source>
</evidence>
<dbReference type="PROSITE" id="PS51371">
    <property type="entry name" value="CBS"/>
    <property type="match status" value="1"/>
</dbReference>
<dbReference type="STRING" id="765913.ThidrDRAFT_1450"/>
<dbReference type="InterPro" id="IPR001633">
    <property type="entry name" value="EAL_dom"/>
</dbReference>
<dbReference type="InterPro" id="IPR050706">
    <property type="entry name" value="Cyclic-di-GMP_PDE-like"/>
</dbReference>
<dbReference type="Proteomes" id="UP000004200">
    <property type="component" value="Unassembled WGS sequence"/>
</dbReference>
<dbReference type="InterPro" id="IPR029787">
    <property type="entry name" value="Nucleotide_cyclase"/>
</dbReference>
<reference evidence="6 7" key="1">
    <citation type="submission" date="2011-06" db="EMBL/GenBank/DDBJ databases">
        <title>The draft genome of Thiorhodococcus drewsii AZ1.</title>
        <authorList>
            <consortium name="US DOE Joint Genome Institute (JGI-PGF)"/>
            <person name="Lucas S."/>
            <person name="Han J."/>
            <person name="Lapidus A."/>
            <person name="Cheng J.-F."/>
            <person name="Goodwin L."/>
            <person name="Pitluck S."/>
            <person name="Peters L."/>
            <person name="Land M.L."/>
            <person name="Hauser L."/>
            <person name="Vogl K."/>
            <person name="Liu Z."/>
            <person name="Imhoff J."/>
            <person name="Thiel V."/>
            <person name="Frigaard N.-U."/>
            <person name="Bryant D.A."/>
            <person name="Woyke T.J."/>
        </authorList>
    </citation>
    <scope>NUCLEOTIDE SEQUENCE [LARGE SCALE GENOMIC DNA]</scope>
    <source>
        <strain evidence="6 7">AZ1</strain>
    </source>
</reference>
<dbReference type="PANTHER" id="PTHR33121">
    <property type="entry name" value="CYCLIC DI-GMP PHOSPHODIESTERASE PDEF"/>
    <property type="match status" value="1"/>
</dbReference>
<dbReference type="InterPro" id="IPR000644">
    <property type="entry name" value="CBS_dom"/>
</dbReference>
<feature type="region of interest" description="Disordered" evidence="2">
    <location>
        <begin position="602"/>
        <end position="650"/>
    </location>
</feature>
<dbReference type="SUPFAM" id="SSF141868">
    <property type="entry name" value="EAL domain-like"/>
    <property type="match status" value="1"/>
</dbReference>
<dbReference type="AlphaFoldDB" id="G2DZI7"/>
<dbReference type="Pfam" id="PF00563">
    <property type="entry name" value="EAL"/>
    <property type="match status" value="1"/>
</dbReference>
<dbReference type="Pfam" id="PF00571">
    <property type="entry name" value="CBS"/>
    <property type="match status" value="1"/>
</dbReference>
<gene>
    <name evidence="6" type="ORF">ThidrDRAFT_1450</name>
</gene>
<dbReference type="PROSITE" id="PS50887">
    <property type="entry name" value="GGDEF"/>
    <property type="match status" value="1"/>
</dbReference>
<dbReference type="CDD" id="cd01948">
    <property type="entry name" value="EAL"/>
    <property type="match status" value="1"/>
</dbReference>
<keyword evidence="7" id="KW-1185">Reference proteome</keyword>
<dbReference type="PROSITE" id="PS50883">
    <property type="entry name" value="EAL"/>
    <property type="match status" value="1"/>
</dbReference>
<dbReference type="eggNOG" id="COG2199">
    <property type="taxonomic scope" value="Bacteria"/>
</dbReference>
<evidence type="ECO:0000259" key="5">
    <source>
        <dbReference type="PROSITE" id="PS51371"/>
    </source>
</evidence>
<dbReference type="EMBL" id="AFWT01000008">
    <property type="protein sequence ID" value="EGV32214.1"/>
    <property type="molecule type" value="Genomic_DNA"/>
</dbReference>
<keyword evidence="1" id="KW-0129">CBS domain</keyword>
<dbReference type="Pfam" id="PF00990">
    <property type="entry name" value="GGDEF"/>
    <property type="match status" value="1"/>
</dbReference>
<feature type="domain" description="EAL" evidence="3">
    <location>
        <begin position="26"/>
        <end position="278"/>
    </location>
</feature>
<dbReference type="PATRIC" id="fig|765913.3.peg.1477"/>
<dbReference type="InterPro" id="IPR035919">
    <property type="entry name" value="EAL_sf"/>
</dbReference>
<dbReference type="InterPro" id="IPR046342">
    <property type="entry name" value="CBS_dom_sf"/>
</dbReference>
<dbReference type="eggNOG" id="COG2200">
    <property type="taxonomic scope" value="Bacteria"/>
</dbReference>
<feature type="compositionally biased region" description="Basic and acidic residues" evidence="2">
    <location>
        <begin position="623"/>
        <end position="639"/>
    </location>
</feature>
<evidence type="ECO:0000256" key="1">
    <source>
        <dbReference type="PROSITE-ProRule" id="PRU00703"/>
    </source>
</evidence>
<feature type="domain" description="GGDEF" evidence="4">
    <location>
        <begin position="457"/>
        <end position="598"/>
    </location>
</feature>
<dbReference type="eggNOG" id="COG1253">
    <property type="taxonomic scope" value="Bacteria"/>
</dbReference>
<feature type="domain" description="CBS" evidence="5">
    <location>
        <begin position="296"/>
        <end position="358"/>
    </location>
</feature>
<accession>G2DZI7</accession>
<dbReference type="Gene3D" id="3.20.20.450">
    <property type="entry name" value="EAL domain"/>
    <property type="match status" value="1"/>
</dbReference>
<dbReference type="SUPFAM" id="SSF54631">
    <property type="entry name" value="CBS-domain pair"/>
    <property type="match status" value="1"/>
</dbReference>
<organism evidence="6 7">
    <name type="scientific">Thiorhodococcus drewsii AZ1</name>
    <dbReference type="NCBI Taxonomy" id="765913"/>
    <lineage>
        <taxon>Bacteria</taxon>
        <taxon>Pseudomonadati</taxon>
        <taxon>Pseudomonadota</taxon>
        <taxon>Gammaproteobacteria</taxon>
        <taxon>Chromatiales</taxon>
        <taxon>Chromatiaceae</taxon>
        <taxon>Thiorhodococcus</taxon>
    </lineage>
</organism>
<name>G2DZI7_9GAMM</name>
<evidence type="ECO:0000256" key="2">
    <source>
        <dbReference type="SAM" id="MobiDB-lite"/>
    </source>
</evidence>
<sequence>MHLNRIPNGDPAQEIDTAPAMIDPTHHRSKQDAQTLLAQARDHLTYALQPIVNVHTGSVYGYEALLRGVETLGIPTILSLFDLAKALGCSRELDRTLRALALERFIAIPGSARHKLFFNLDPHLIEEEDPETMVELLRQQGLTPDTVCLELSEHVDLTANPAVARAISAYRDHRFHFAIDDFGTGYAGLRLLYEHPPDLLKIDRFFISGMPEDHRKRHFVTNMVQLAHVMGIQVIAEGIETETELLACREVGCDLVQGYLIAHPQTHIESLQTRYDRVAEIHANNRRDTPSDVALIERCLERIPPLHASDNISRLFDAFRLDKTHNIIPVLDSADRPIGLIHETDMKEYIYSNYGRDLIANRSFGRTLQHFVKPCPTIDIHDSADRFLEAFSASANPAGLIVTLDGRYHGFVSTMALLQLIEEKNLAAARDQNPLTKLPGNNTIHEYLSRTLSVRSETWHLVYLDFDNFKAFNDHYGFRRGDRVILMFAEAMRQHLNSGRWFIGHIGGDDFFAAIGNADLDRVIEQVQGLVTKFRSDVQSLYDPEDRAQGHLNARDRFGQKRQIPLIRCSGAILEIQPGDDYGSGDELGRIIATMKSQAKRSASGLTLRQHRQGRTNTLPDSTWHETAPEKSIDSDSKGVNHRHLATDTA</sequence>
<dbReference type="NCBIfam" id="TIGR00254">
    <property type="entry name" value="GGDEF"/>
    <property type="match status" value="1"/>
</dbReference>
<dbReference type="Gene3D" id="3.30.70.270">
    <property type="match status" value="1"/>
</dbReference>
<dbReference type="InterPro" id="IPR043128">
    <property type="entry name" value="Rev_trsase/Diguanyl_cyclase"/>
</dbReference>
<dbReference type="GO" id="GO:0071111">
    <property type="term" value="F:cyclic-guanylate-specific phosphodiesterase activity"/>
    <property type="evidence" value="ECO:0007669"/>
    <property type="project" value="InterPro"/>
</dbReference>
<evidence type="ECO:0000313" key="7">
    <source>
        <dbReference type="Proteomes" id="UP000004200"/>
    </source>
</evidence>
<evidence type="ECO:0000313" key="6">
    <source>
        <dbReference type="EMBL" id="EGV32214.1"/>
    </source>
</evidence>
<dbReference type="SMART" id="SM00052">
    <property type="entry name" value="EAL"/>
    <property type="match status" value="1"/>
</dbReference>
<dbReference type="SUPFAM" id="SSF55073">
    <property type="entry name" value="Nucleotide cyclase"/>
    <property type="match status" value="1"/>
</dbReference>
<protein>
    <submittedName>
        <fullName evidence="6">Diguanylate cyclase/phosphodiesterase with CBS domains</fullName>
    </submittedName>
</protein>
<proteinExistence type="predicted"/>